<dbReference type="IntAct" id="C6SV05">
    <property type="interactions" value="1"/>
</dbReference>
<keyword evidence="1" id="KW-0812">Transmembrane</keyword>
<dbReference type="VEuPathDB" id="VectorBase:FBgn0250868"/>
<dbReference type="AlphaFoldDB" id="C6SV05"/>
<gene>
    <name evidence="2" type="primary">CG42239-RA</name>
</gene>
<dbReference type="HOGENOM" id="CLU_187902_0_0_1"/>
<sequence>NIRKELIKNYEIKMKISVFGELNTFELFVLSTVIPAVFVFLWTLISGDMKNFKGSKLAYSVYTAKDPINCYQDYEPEKQKDT</sequence>
<protein>
    <submittedName>
        <fullName evidence="2">GM15158p</fullName>
    </submittedName>
</protein>
<evidence type="ECO:0000256" key="1">
    <source>
        <dbReference type="SAM" id="Phobius"/>
    </source>
</evidence>
<keyword evidence="1" id="KW-1133">Transmembrane helix</keyword>
<feature type="non-terminal residue" evidence="2">
    <location>
        <position position="1"/>
    </location>
</feature>
<organism evidence="2">
    <name type="scientific">Drosophila melanogaster</name>
    <name type="common">Fruit fly</name>
    <dbReference type="NCBI Taxonomy" id="7227"/>
    <lineage>
        <taxon>Eukaryota</taxon>
        <taxon>Metazoa</taxon>
        <taxon>Ecdysozoa</taxon>
        <taxon>Arthropoda</taxon>
        <taxon>Hexapoda</taxon>
        <taxon>Insecta</taxon>
        <taxon>Pterygota</taxon>
        <taxon>Neoptera</taxon>
        <taxon>Endopterygota</taxon>
        <taxon>Diptera</taxon>
        <taxon>Brachycera</taxon>
        <taxon>Muscomorpha</taxon>
        <taxon>Ephydroidea</taxon>
        <taxon>Drosophilidae</taxon>
        <taxon>Drosophila</taxon>
        <taxon>Sophophora</taxon>
    </lineage>
</organism>
<accession>C6SV05</accession>
<proteinExistence type="evidence at transcript level"/>
<keyword evidence="1" id="KW-0472">Membrane</keyword>
<dbReference type="OrthoDB" id="7899880at2759"/>
<feature type="transmembrane region" description="Helical" evidence="1">
    <location>
        <begin position="27"/>
        <end position="45"/>
    </location>
</feature>
<dbReference type="EMBL" id="BT088997">
    <property type="protein sequence ID" value="ACT88138.1"/>
    <property type="molecule type" value="mRNA"/>
</dbReference>
<dbReference type="Bgee" id="FBgn0250868">
    <property type="expression patterns" value="Expressed in midgut and 97 other cell types or tissues"/>
</dbReference>
<dbReference type="ExpressionAtlas" id="C6SV05">
    <property type="expression patterns" value="baseline and differential"/>
</dbReference>
<name>C6SV05_DROME</name>
<evidence type="ECO:0000313" key="2">
    <source>
        <dbReference type="EMBL" id="ACT88138.1"/>
    </source>
</evidence>
<reference evidence="2" key="1">
    <citation type="submission" date="2009-07" db="EMBL/GenBank/DDBJ databases">
        <authorList>
            <person name="Carlson J."/>
            <person name="Booth B."/>
            <person name="Frise E."/>
            <person name="Park S."/>
            <person name="Wan K."/>
            <person name="Yu C."/>
            <person name="Celniker S."/>
        </authorList>
    </citation>
    <scope>NUCLEOTIDE SEQUENCE</scope>
</reference>